<dbReference type="STRING" id="763407.A0A167JX85"/>
<dbReference type="GO" id="GO:0016740">
    <property type="term" value="F:transferase activity"/>
    <property type="evidence" value="ECO:0007669"/>
    <property type="project" value="UniProtKB-KW"/>
</dbReference>
<dbReference type="Pfam" id="PF10250">
    <property type="entry name" value="O-FucT"/>
    <property type="match status" value="1"/>
</dbReference>
<evidence type="ECO:0000256" key="3">
    <source>
        <dbReference type="ARBA" id="ARBA00023277"/>
    </source>
</evidence>
<reference evidence="6" key="1">
    <citation type="submission" date="2015-06" db="EMBL/GenBank/DDBJ databases">
        <title>Expansion of signal transduction pathways in fungi by whole-genome duplication.</title>
        <authorList>
            <consortium name="DOE Joint Genome Institute"/>
            <person name="Corrochano L.M."/>
            <person name="Kuo A."/>
            <person name="Marcet-Houben M."/>
            <person name="Polaino S."/>
            <person name="Salamov A."/>
            <person name="Villalobos J.M."/>
            <person name="Alvarez M.I."/>
            <person name="Avalos J."/>
            <person name="Benito E.P."/>
            <person name="Benoit I."/>
            <person name="Burger G."/>
            <person name="Camino L.P."/>
            <person name="Canovas D."/>
            <person name="Cerda-Olmedo E."/>
            <person name="Cheng J.-F."/>
            <person name="Dominguez A."/>
            <person name="Elias M."/>
            <person name="Eslava A.P."/>
            <person name="Glaser F."/>
            <person name="Grimwood J."/>
            <person name="Gutierrez G."/>
            <person name="Heitman J."/>
            <person name="Henrissat B."/>
            <person name="Iturriaga E.A."/>
            <person name="Lang B.F."/>
            <person name="Lavin J.L."/>
            <person name="Lee S."/>
            <person name="Li W."/>
            <person name="Lindquist E."/>
            <person name="Lopez-Garcia S."/>
            <person name="Luque E.M."/>
            <person name="Marcos A.T."/>
            <person name="Martin J."/>
            <person name="McCluskey K."/>
            <person name="Medina H.R."/>
            <person name="Miralles-Duran A."/>
            <person name="Miyazaki A."/>
            <person name="Munoz-Torres E."/>
            <person name="Oguiza J.A."/>
            <person name="Ohm R."/>
            <person name="Olmedo M."/>
            <person name="Orejas M."/>
            <person name="Ortiz-Castellanos L."/>
            <person name="Pisabarro A.G."/>
            <person name="Rodriguez-Romero J."/>
            <person name="Ruiz-Herrera J."/>
            <person name="Ruiz-Vazquez R."/>
            <person name="Sanz C."/>
            <person name="Schackwitz W."/>
            <person name="Schmutz J."/>
            <person name="Shahriari M."/>
            <person name="Shelest E."/>
            <person name="Silva-Franco F."/>
            <person name="Soanes D."/>
            <person name="Syed K."/>
            <person name="Tagua V.G."/>
            <person name="Talbot N.J."/>
            <person name="Thon M."/>
            <person name="De vries R.P."/>
            <person name="Wiebenga A."/>
            <person name="Yadav J.S."/>
            <person name="Braun E.L."/>
            <person name="Baker S."/>
            <person name="Garre V."/>
            <person name="Horwitz B."/>
            <person name="Torres-Martinez S."/>
            <person name="Idnurm A."/>
            <person name="Herrera-Estrella A."/>
            <person name="Gabaldon T."/>
            <person name="Grigoriev I.V."/>
        </authorList>
    </citation>
    <scope>NUCLEOTIDE SEQUENCE [LARGE SCALE GENOMIC DNA]</scope>
    <source>
        <strain evidence="6">NRRL 1555(-)</strain>
    </source>
</reference>
<name>A0A167JX85_PHYB8</name>
<dbReference type="OrthoDB" id="1882547at2759"/>
<evidence type="ECO:0000313" key="6">
    <source>
        <dbReference type="Proteomes" id="UP000077315"/>
    </source>
</evidence>
<keyword evidence="3" id="KW-0119">Carbohydrate metabolism</keyword>
<dbReference type="Gene3D" id="3.40.50.11350">
    <property type="match status" value="1"/>
</dbReference>
<dbReference type="PANTHER" id="PTHR36050:SF1">
    <property type="entry name" value="O-FUCOSYLTRANSFERASE 30"/>
    <property type="match status" value="1"/>
</dbReference>
<sequence length="519" mass="60142">MAMFINPRRRITVIIVALGLGLTYLLLINYQTTPVLDISPGSIRQQQSKSTKKVQPIPVYYPKPFETHQPTPDEKYIAYLPHSGFHNQRIELENALLLAAYLNRTLLLPPVFLGNPAMPWLRFEKLYERLLLQTKRGLEHCIELKDDDPFPSECLNYFTWTSVPWSFFYDMKEIERYVRIVYRDDLSLDWVHSTLNVSSDDVHLIKDTSAYEFRVFDDPNSPTGLAKYVHRIDVSDLLAIEEPVLHFSSVFGTYRVLAQTPEHAELLRHFRTHMIFRNPVLVDTAKRIVDRLGGIEQFVGLHIRVGDGLFKVRATINIDNIFHQLVDEFTDLDLDQVKTFDPQHDLDRMENTEYEVKQLREFQTIADKPKPIAVSHPAEIKQRLGNRPPGLQSQLSCGESNEVTRHFCKTVVYIATDCPNPRKHPLLQKIFKLFPCTFVLDDFLDELDDLRRVEVVEEKVRLESYLIPMVDAMISAQGHTFIGTSDSTFTSYIERQLHPVYRHKEVKLMKGSKPAQPPV</sequence>
<accession>A0A167JX85</accession>
<dbReference type="PANTHER" id="PTHR36050">
    <property type="entry name" value="O-FUCOSYLTRANSFERASE 30"/>
    <property type="match status" value="1"/>
</dbReference>
<keyword evidence="4" id="KW-0812">Transmembrane</keyword>
<evidence type="ECO:0000256" key="1">
    <source>
        <dbReference type="ARBA" id="ARBA00022679"/>
    </source>
</evidence>
<dbReference type="GeneID" id="29001064"/>
<keyword evidence="4" id="KW-1133">Transmembrane helix</keyword>
<gene>
    <name evidence="5" type="ORF">PHYBLDRAFT_41434</name>
</gene>
<dbReference type="Gene3D" id="3.40.50.11340">
    <property type="match status" value="1"/>
</dbReference>
<protein>
    <submittedName>
        <fullName evidence="5">CigA protein-like protein</fullName>
    </submittedName>
</protein>
<dbReference type="GO" id="GO:0006004">
    <property type="term" value="P:fucose metabolic process"/>
    <property type="evidence" value="ECO:0007669"/>
    <property type="project" value="UniProtKB-KW"/>
</dbReference>
<organism evidence="5 6">
    <name type="scientific">Phycomyces blakesleeanus (strain ATCC 8743b / DSM 1359 / FGSC 10004 / NBRC 33097 / NRRL 1555)</name>
    <dbReference type="NCBI Taxonomy" id="763407"/>
    <lineage>
        <taxon>Eukaryota</taxon>
        <taxon>Fungi</taxon>
        <taxon>Fungi incertae sedis</taxon>
        <taxon>Mucoromycota</taxon>
        <taxon>Mucoromycotina</taxon>
        <taxon>Mucoromycetes</taxon>
        <taxon>Mucorales</taxon>
        <taxon>Phycomycetaceae</taxon>
        <taxon>Phycomyces</taxon>
    </lineage>
</organism>
<dbReference type="AlphaFoldDB" id="A0A167JX85"/>
<dbReference type="Proteomes" id="UP000077315">
    <property type="component" value="Unassembled WGS sequence"/>
</dbReference>
<dbReference type="InterPro" id="IPR019378">
    <property type="entry name" value="GDP-Fuc_O-FucTrfase"/>
</dbReference>
<dbReference type="RefSeq" id="XP_018284890.1">
    <property type="nucleotide sequence ID" value="XM_018440158.1"/>
</dbReference>
<evidence type="ECO:0000256" key="2">
    <source>
        <dbReference type="ARBA" id="ARBA00023253"/>
    </source>
</evidence>
<feature type="transmembrane region" description="Helical" evidence="4">
    <location>
        <begin position="12"/>
        <end position="30"/>
    </location>
</feature>
<keyword evidence="4" id="KW-0472">Membrane</keyword>
<dbReference type="CDD" id="cd11296">
    <property type="entry name" value="O-FucT_like"/>
    <property type="match status" value="1"/>
</dbReference>
<keyword evidence="6" id="KW-1185">Reference proteome</keyword>
<dbReference type="InParanoid" id="A0A167JX85"/>
<keyword evidence="1" id="KW-0808">Transferase</keyword>
<evidence type="ECO:0000313" key="5">
    <source>
        <dbReference type="EMBL" id="OAD66850.1"/>
    </source>
</evidence>
<keyword evidence="2" id="KW-0294">Fucose metabolism</keyword>
<proteinExistence type="predicted"/>
<dbReference type="EMBL" id="KV441000">
    <property type="protein sequence ID" value="OAD66850.1"/>
    <property type="molecule type" value="Genomic_DNA"/>
</dbReference>
<evidence type="ECO:0000256" key="4">
    <source>
        <dbReference type="SAM" id="Phobius"/>
    </source>
</evidence>
<dbReference type="VEuPathDB" id="FungiDB:PHYBLDRAFT_41434"/>